<feature type="domain" description="Heat-inducible transcription repressor HrcA C-terminal" evidence="5">
    <location>
        <begin position="120"/>
        <end position="344"/>
    </location>
</feature>
<dbReference type="Gene3D" id="3.30.450.40">
    <property type="match status" value="1"/>
</dbReference>
<organism evidence="7">
    <name type="scientific">hydrothermal vent metagenome</name>
    <dbReference type="NCBI Taxonomy" id="652676"/>
    <lineage>
        <taxon>unclassified sequences</taxon>
        <taxon>metagenomes</taxon>
        <taxon>ecological metagenomes</taxon>
    </lineage>
</organism>
<dbReference type="InterPro" id="IPR005104">
    <property type="entry name" value="WHTH_HrcA_DNA-bd"/>
</dbReference>
<dbReference type="SUPFAM" id="SSF46785">
    <property type="entry name" value="Winged helix' DNA-binding domain"/>
    <property type="match status" value="1"/>
</dbReference>
<proteinExistence type="inferred from homology"/>
<sequence length="367" mass="40007">MNTSPDRKTRDFLNVLNERSQDIFRTLVDRYLETGEPVGSRQLSRMLDISLSPASVRNVMADLEDLGLIEAPHVSAGRAPTHKGLRFFVDAMLELGAMDKAERQQISQHIAETAQTDSPEDILTQTSQLLSGLSHGAGVVIAAKSDMVLKHIEFVRLDAKSAMVVLVGEDGLVENRIVSLPAGLEAGALTRASNYLAHHIVGRTLSQARAALKKAGEQQRVELDEITLRLVEEGVATITRQAGNSPPTVIVRGRANLIDDTMASSDLERVRELLDELESKKGLIDLLLDAEKAQGVRIFIGSENKLFSLSGSSVILSPYKDVNQQVIGVLGIIGPTRLNYARIVPVVDYTAHVVGRALRGQKEQNRS</sequence>
<protein>
    <submittedName>
        <fullName evidence="7">Heat-inducible transcription repressor HrcA</fullName>
    </submittedName>
</protein>
<dbReference type="InterPro" id="IPR036388">
    <property type="entry name" value="WH-like_DNA-bd_sf"/>
</dbReference>
<dbReference type="Gene3D" id="3.30.390.60">
    <property type="entry name" value="Heat-inducible transcription repressor hrca homolog, domain 3"/>
    <property type="match status" value="1"/>
</dbReference>
<keyword evidence="3" id="KW-0346">Stress response</keyword>
<evidence type="ECO:0000259" key="6">
    <source>
        <dbReference type="Pfam" id="PF03444"/>
    </source>
</evidence>
<feature type="domain" description="Winged helix-turn-helix transcription repressor HrcA DNA-binding" evidence="6">
    <location>
        <begin position="18"/>
        <end position="83"/>
    </location>
</feature>
<evidence type="ECO:0000313" key="7">
    <source>
        <dbReference type="EMBL" id="VAW20500.1"/>
    </source>
</evidence>
<evidence type="ECO:0000256" key="1">
    <source>
        <dbReference type="ARBA" id="ARBA00022491"/>
    </source>
</evidence>
<dbReference type="Pfam" id="PF03444">
    <property type="entry name" value="WHD_HrcA"/>
    <property type="match status" value="1"/>
</dbReference>
<keyword evidence="1" id="KW-0678">Repressor</keyword>
<dbReference type="Gene3D" id="1.10.10.10">
    <property type="entry name" value="Winged helix-like DNA-binding domain superfamily/Winged helix DNA-binding domain"/>
    <property type="match status" value="1"/>
</dbReference>
<dbReference type="PANTHER" id="PTHR34824">
    <property type="entry name" value="HEAT-INDUCIBLE TRANSCRIPTION REPRESSOR HRCA"/>
    <property type="match status" value="1"/>
</dbReference>
<dbReference type="InterPro" id="IPR002571">
    <property type="entry name" value="HrcA"/>
</dbReference>
<dbReference type="InterPro" id="IPR021153">
    <property type="entry name" value="HrcA_C"/>
</dbReference>
<evidence type="ECO:0000259" key="5">
    <source>
        <dbReference type="Pfam" id="PF01628"/>
    </source>
</evidence>
<dbReference type="InterPro" id="IPR036390">
    <property type="entry name" value="WH_DNA-bd_sf"/>
</dbReference>
<evidence type="ECO:0000256" key="2">
    <source>
        <dbReference type="ARBA" id="ARBA00023015"/>
    </source>
</evidence>
<dbReference type="SUPFAM" id="SSF55781">
    <property type="entry name" value="GAF domain-like"/>
    <property type="match status" value="1"/>
</dbReference>
<dbReference type="NCBIfam" id="TIGR00331">
    <property type="entry name" value="hrcA"/>
    <property type="match status" value="1"/>
</dbReference>
<evidence type="ECO:0000256" key="4">
    <source>
        <dbReference type="ARBA" id="ARBA00023163"/>
    </source>
</evidence>
<dbReference type="EMBL" id="UOEO01000142">
    <property type="protein sequence ID" value="VAW20500.1"/>
    <property type="molecule type" value="Genomic_DNA"/>
</dbReference>
<dbReference type="HAMAP" id="MF_00081">
    <property type="entry name" value="HrcA"/>
    <property type="match status" value="1"/>
</dbReference>
<dbReference type="GO" id="GO:0003677">
    <property type="term" value="F:DNA binding"/>
    <property type="evidence" value="ECO:0007669"/>
    <property type="project" value="InterPro"/>
</dbReference>
<dbReference type="InterPro" id="IPR029016">
    <property type="entry name" value="GAF-like_dom_sf"/>
</dbReference>
<dbReference type="InterPro" id="IPR023120">
    <property type="entry name" value="WHTH_transcript_rep_HrcA_IDD"/>
</dbReference>
<keyword evidence="4" id="KW-0804">Transcription</keyword>
<dbReference type="Pfam" id="PF01628">
    <property type="entry name" value="HrcA"/>
    <property type="match status" value="1"/>
</dbReference>
<dbReference type="GO" id="GO:0045892">
    <property type="term" value="P:negative regulation of DNA-templated transcription"/>
    <property type="evidence" value="ECO:0007669"/>
    <property type="project" value="TreeGrafter"/>
</dbReference>
<accession>A0A3B0TUU2</accession>
<gene>
    <name evidence="7" type="ORF">MNBD_ALPHA12-687</name>
</gene>
<reference evidence="7" key="1">
    <citation type="submission" date="2018-06" db="EMBL/GenBank/DDBJ databases">
        <authorList>
            <person name="Zhirakovskaya E."/>
        </authorList>
    </citation>
    <scope>NUCLEOTIDE SEQUENCE</scope>
</reference>
<dbReference type="PIRSF" id="PIRSF005485">
    <property type="entry name" value="HrcA"/>
    <property type="match status" value="1"/>
</dbReference>
<keyword evidence="2" id="KW-0805">Transcription regulation</keyword>
<dbReference type="AlphaFoldDB" id="A0A3B0TUU2"/>
<evidence type="ECO:0000256" key="3">
    <source>
        <dbReference type="ARBA" id="ARBA00023016"/>
    </source>
</evidence>
<name>A0A3B0TUU2_9ZZZZ</name>
<dbReference type="PANTHER" id="PTHR34824:SF1">
    <property type="entry name" value="HEAT-INDUCIBLE TRANSCRIPTION REPRESSOR HRCA"/>
    <property type="match status" value="1"/>
</dbReference>